<reference evidence="3" key="1">
    <citation type="submission" date="2022-06" db="EMBL/GenBank/DDBJ databases">
        <title>Draft Genome Sequence of Fusobacterium vincentii Strain CNGBCC1850030, Isolated from Healthy Human Feces.</title>
        <authorList>
            <person name="Jing X."/>
            <person name="Liu C."/>
            <person name="Ye Y."/>
            <person name="Xu J."/>
            <person name="Huang H."/>
            <person name="Wang B."/>
            <person name="Wei J."/>
            <person name="Zhao J."/>
        </authorList>
    </citation>
    <scope>NUCLEOTIDE SEQUENCE</scope>
    <source>
        <strain evidence="3">CNGBCC1850030</strain>
    </source>
</reference>
<evidence type="ECO:0000313" key="3">
    <source>
        <dbReference type="EMBL" id="MCW0264165.1"/>
    </source>
</evidence>
<evidence type="ECO:0000256" key="1">
    <source>
        <dbReference type="SAM" id="Phobius"/>
    </source>
</evidence>
<dbReference type="EMBL" id="JAMXTT010000010">
    <property type="protein sequence ID" value="MCW0264165.1"/>
    <property type="molecule type" value="Genomic_DNA"/>
</dbReference>
<dbReference type="InterPro" id="IPR009936">
    <property type="entry name" value="DUF1468"/>
</dbReference>
<keyword evidence="1" id="KW-0812">Transmembrane</keyword>
<feature type="domain" description="DUF1468" evidence="2">
    <location>
        <begin position="7"/>
        <end position="143"/>
    </location>
</feature>
<evidence type="ECO:0000259" key="2">
    <source>
        <dbReference type="Pfam" id="PF07331"/>
    </source>
</evidence>
<dbReference type="Proteomes" id="UP001139307">
    <property type="component" value="Unassembled WGS sequence"/>
</dbReference>
<proteinExistence type="predicted"/>
<gene>
    <name evidence="3" type="ORF">NLX61_07305</name>
</gene>
<sequence>MLEKFFLLFLCIVSAFLFFITFNFEVFEMDKYSLGPAFFPRLVCILLFVVALILLIFSIKNKNYSKNKYKNLNLKYSIITIIFFIIYTFLIEKLGYLTSTIIFMISIIFLLKNKSFLINIIFSVVFSSIIYLLFSKGFNVSLPDGIFI</sequence>
<keyword evidence="1" id="KW-0472">Membrane</keyword>
<feature type="transmembrane region" description="Helical" evidence="1">
    <location>
        <begin position="5"/>
        <end position="26"/>
    </location>
</feature>
<dbReference type="AlphaFoldDB" id="A0AAJ1CTW0"/>
<evidence type="ECO:0000313" key="4">
    <source>
        <dbReference type="Proteomes" id="UP001139307"/>
    </source>
</evidence>
<feature type="transmembrane region" description="Helical" evidence="1">
    <location>
        <begin position="116"/>
        <end position="134"/>
    </location>
</feature>
<comment type="caution">
    <text evidence="3">The sequence shown here is derived from an EMBL/GenBank/DDBJ whole genome shotgun (WGS) entry which is preliminary data.</text>
</comment>
<feature type="transmembrane region" description="Helical" evidence="1">
    <location>
        <begin position="38"/>
        <end position="59"/>
    </location>
</feature>
<name>A0AAJ1CTW0_FUSVC</name>
<keyword evidence="1" id="KW-1133">Transmembrane helix</keyword>
<organism evidence="3 4">
    <name type="scientific">Fusobacterium vincentii</name>
    <name type="common">Fusobacterium nucleatum subsp. vincentii</name>
    <dbReference type="NCBI Taxonomy" id="155615"/>
    <lineage>
        <taxon>Bacteria</taxon>
        <taxon>Fusobacteriati</taxon>
        <taxon>Fusobacteriota</taxon>
        <taxon>Fusobacteriia</taxon>
        <taxon>Fusobacteriales</taxon>
        <taxon>Fusobacteriaceae</taxon>
        <taxon>Fusobacterium</taxon>
    </lineage>
</organism>
<protein>
    <submittedName>
        <fullName evidence="3">Tripartite tricarboxylate transporter TctB family protein</fullName>
    </submittedName>
</protein>
<feature type="transmembrane region" description="Helical" evidence="1">
    <location>
        <begin position="94"/>
        <end position="111"/>
    </location>
</feature>
<dbReference type="Pfam" id="PF07331">
    <property type="entry name" value="TctB"/>
    <property type="match status" value="1"/>
</dbReference>
<feature type="transmembrane region" description="Helical" evidence="1">
    <location>
        <begin position="71"/>
        <end position="88"/>
    </location>
</feature>
<accession>A0AAJ1CTW0</accession>
<dbReference type="RefSeq" id="WP_023035786.1">
    <property type="nucleotide sequence ID" value="NZ_JAMXTT010000010.1"/>
</dbReference>